<dbReference type="GO" id="GO:0004337">
    <property type="term" value="F:(2E,6E)-farnesyl diphosphate synthase activity"/>
    <property type="evidence" value="ECO:0007669"/>
    <property type="project" value="TreeGrafter"/>
</dbReference>
<dbReference type="Proteomes" id="UP001187531">
    <property type="component" value="Unassembled WGS sequence"/>
</dbReference>
<dbReference type="Pfam" id="PF00348">
    <property type="entry name" value="polyprenyl_synt"/>
    <property type="match status" value="1"/>
</dbReference>
<dbReference type="PROSITE" id="PS00723">
    <property type="entry name" value="POLYPRENYL_SYNTHASE_1"/>
    <property type="match status" value="1"/>
</dbReference>
<comment type="similarity">
    <text evidence="7">Belongs to the FPP/GGPP synthase family.</text>
</comment>
<evidence type="ECO:0000256" key="2">
    <source>
        <dbReference type="ARBA" id="ARBA00022679"/>
    </source>
</evidence>
<dbReference type="InterPro" id="IPR033749">
    <property type="entry name" value="Polyprenyl_synt_CS"/>
</dbReference>
<sequence>MTRVTVLRQLLGKPLVGPALSNSVFIQARNGHNVAQSRLKRQNLQEEFRNVFPRIVEELTEDKEYKHIPFAMNWQKEVLEINCTRGKLNRGFTVVDTSISLKNGKLTEEELQNAYIIGWGIEMMQSYYLIMDDYMDQSKTRRGLPCWYLTKNLGPKALNDGFLVLSSMFELFHKRFSGREFYRDLIHLFRNVDTTTITGECLDIFMTPNKDEKPKFHLFTVENNSKMFHYKTAYYTTYLPVAASMILNGFKDKSAFDAVRDIAIPLGIYFQEQDDFIDLYGDPNITGKIGTDIQEGKCTWFAAQALTHGTNEQKKYFQEYYGSQRDEDIRKIRQFYDEMDMKKRFEIHVEQTLSKIKSDMENLPENIPSDIFSKIMKALEKREK</sequence>
<keyword evidence="9" id="KW-1185">Reference proteome</keyword>
<protein>
    <recommendedName>
        <fullName evidence="6">Farnesyl pyrophosphate synthase</fullName>
    </recommendedName>
</protein>
<evidence type="ECO:0000256" key="3">
    <source>
        <dbReference type="ARBA" id="ARBA00022723"/>
    </source>
</evidence>
<dbReference type="InterPro" id="IPR039702">
    <property type="entry name" value="FPS1-like"/>
</dbReference>
<accession>A0AA88LF80</accession>
<organism evidence="8 9">
    <name type="scientific">Artemia franciscana</name>
    <name type="common">Brine shrimp</name>
    <name type="synonym">Artemia sanfranciscana</name>
    <dbReference type="NCBI Taxonomy" id="6661"/>
    <lineage>
        <taxon>Eukaryota</taxon>
        <taxon>Metazoa</taxon>
        <taxon>Ecdysozoa</taxon>
        <taxon>Arthropoda</taxon>
        <taxon>Crustacea</taxon>
        <taxon>Branchiopoda</taxon>
        <taxon>Anostraca</taxon>
        <taxon>Artemiidae</taxon>
        <taxon>Artemia</taxon>
    </lineage>
</organism>
<keyword evidence="3" id="KW-0479">Metal-binding</keyword>
<keyword evidence="2 7" id="KW-0808">Transferase</keyword>
<gene>
    <name evidence="8" type="ORF">QYM36_001065</name>
</gene>
<proteinExistence type="inferred from homology"/>
<dbReference type="PANTHER" id="PTHR11525:SF0">
    <property type="entry name" value="FARNESYL PYROPHOSPHATE SYNTHASE"/>
    <property type="match status" value="1"/>
</dbReference>
<dbReference type="GO" id="GO:0042811">
    <property type="term" value="P:pheromone biosynthetic process"/>
    <property type="evidence" value="ECO:0007669"/>
    <property type="project" value="UniProtKB-ARBA"/>
</dbReference>
<dbReference type="GO" id="GO:0045337">
    <property type="term" value="P:farnesyl diphosphate biosynthetic process"/>
    <property type="evidence" value="ECO:0007669"/>
    <property type="project" value="TreeGrafter"/>
</dbReference>
<keyword evidence="4" id="KW-0460">Magnesium</keyword>
<dbReference type="EMBL" id="JAVRJZ010000003">
    <property type="protein sequence ID" value="KAK2724424.1"/>
    <property type="molecule type" value="Genomic_DNA"/>
</dbReference>
<dbReference type="GO" id="GO:0004161">
    <property type="term" value="F:dimethylallyltranstransferase activity"/>
    <property type="evidence" value="ECO:0007669"/>
    <property type="project" value="TreeGrafter"/>
</dbReference>
<evidence type="ECO:0000256" key="7">
    <source>
        <dbReference type="RuleBase" id="RU004466"/>
    </source>
</evidence>
<comment type="cofactor">
    <cofactor evidence="1">
        <name>Mg(2+)</name>
        <dbReference type="ChEBI" id="CHEBI:18420"/>
    </cofactor>
</comment>
<dbReference type="SFLD" id="SFLDS00005">
    <property type="entry name" value="Isoprenoid_Synthase_Type_I"/>
    <property type="match status" value="1"/>
</dbReference>
<name>A0AA88LF80_ARTSF</name>
<evidence type="ECO:0000256" key="4">
    <source>
        <dbReference type="ARBA" id="ARBA00022842"/>
    </source>
</evidence>
<dbReference type="CDD" id="cd00685">
    <property type="entry name" value="Trans_IPPS_HT"/>
    <property type="match status" value="1"/>
</dbReference>
<evidence type="ECO:0000256" key="5">
    <source>
        <dbReference type="ARBA" id="ARBA00033740"/>
    </source>
</evidence>
<evidence type="ECO:0000313" key="9">
    <source>
        <dbReference type="Proteomes" id="UP001187531"/>
    </source>
</evidence>
<comment type="pathway">
    <text evidence="5">Pheromone biosynthesis.</text>
</comment>
<reference evidence="8" key="1">
    <citation type="submission" date="2023-07" db="EMBL/GenBank/DDBJ databases">
        <title>Chromosome-level genome assembly of Artemia franciscana.</title>
        <authorList>
            <person name="Jo E."/>
        </authorList>
    </citation>
    <scope>NUCLEOTIDE SEQUENCE</scope>
    <source>
        <tissue evidence="8">Whole body</tissue>
    </source>
</reference>
<dbReference type="SUPFAM" id="SSF48576">
    <property type="entry name" value="Terpenoid synthases"/>
    <property type="match status" value="1"/>
</dbReference>
<evidence type="ECO:0000313" key="8">
    <source>
        <dbReference type="EMBL" id="KAK2724424.1"/>
    </source>
</evidence>
<evidence type="ECO:0000256" key="6">
    <source>
        <dbReference type="ARBA" id="ARBA00034546"/>
    </source>
</evidence>
<dbReference type="GO" id="GO:0046872">
    <property type="term" value="F:metal ion binding"/>
    <property type="evidence" value="ECO:0007669"/>
    <property type="project" value="UniProtKB-KW"/>
</dbReference>
<dbReference type="AlphaFoldDB" id="A0AA88LF80"/>
<dbReference type="PANTHER" id="PTHR11525">
    <property type="entry name" value="FARNESYL-PYROPHOSPHATE SYNTHETASE"/>
    <property type="match status" value="1"/>
</dbReference>
<dbReference type="InterPro" id="IPR000092">
    <property type="entry name" value="Polyprenyl_synt"/>
</dbReference>
<dbReference type="InterPro" id="IPR008949">
    <property type="entry name" value="Isoprenoid_synthase_dom_sf"/>
</dbReference>
<dbReference type="GO" id="GO:0005737">
    <property type="term" value="C:cytoplasm"/>
    <property type="evidence" value="ECO:0007669"/>
    <property type="project" value="TreeGrafter"/>
</dbReference>
<comment type="caution">
    <text evidence="8">The sequence shown here is derived from an EMBL/GenBank/DDBJ whole genome shotgun (WGS) entry which is preliminary data.</text>
</comment>
<evidence type="ECO:0000256" key="1">
    <source>
        <dbReference type="ARBA" id="ARBA00001946"/>
    </source>
</evidence>
<dbReference type="Gene3D" id="1.10.600.10">
    <property type="entry name" value="Farnesyl Diphosphate Synthase"/>
    <property type="match status" value="1"/>
</dbReference>